<name>A0A1J8PTA9_9AGAM</name>
<accession>A0A1J8PTA9</accession>
<evidence type="ECO:0000313" key="2">
    <source>
        <dbReference type="Proteomes" id="UP000183567"/>
    </source>
</evidence>
<gene>
    <name evidence="1" type="ORF">AZE42_10369</name>
</gene>
<dbReference type="AlphaFoldDB" id="A0A1J8PTA9"/>
<proteinExistence type="predicted"/>
<evidence type="ECO:0000313" key="1">
    <source>
        <dbReference type="EMBL" id="OJA12125.1"/>
    </source>
</evidence>
<comment type="caution">
    <text evidence="1">The sequence shown here is derived from an EMBL/GenBank/DDBJ whole genome shotgun (WGS) entry which is preliminary data.</text>
</comment>
<sequence length="110" mass="12442">MTILTRSLDRLDEFLASHLSEVGMGEENAYCSRLDFQAISDEHADHSLSHQPTPQRIQPVLGQLLEQEYSPLLQESVVVSNAPLRQLSPAPWYPLERQLSAQRSYASHTL</sequence>
<dbReference type="EMBL" id="LVVM01004815">
    <property type="protein sequence ID" value="OJA12125.1"/>
    <property type="molecule type" value="Genomic_DNA"/>
</dbReference>
<reference evidence="1 2" key="1">
    <citation type="submission" date="2016-03" db="EMBL/GenBank/DDBJ databases">
        <title>Comparative genomics of the ectomycorrhizal sister species Rhizopogon vinicolor and Rhizopogon vesiculosus (Basidiomycota: Boletales) reveals a divergence of the mating type B locus.</title>
        <authorList>
            <person name="Mujic A.B."/>
            <person name="Kuo A."/>
            <person name="Tritt A."/>
            <person name="Lipzen A."/>
            <person name="Chen C."/>
            <person name="Johnson J."/>
            <person name="Sharma A."/>
            <person name="Barry K."/>
            <person name="Grigoriev I.V."/>
            <person name="Spatafora J.W."/>
        </authorList>
    </citation>
    <scope>NUCLEOTIDE SEQUENCE [LARGE SCALE GENOMIC DNA]</scope>
    <source>
        <strain evidence="1 2">AM-OR11-056</strain>
    </source>
</reference>
<keyword evidence="2" id="KW-1185">Reference proteome</keyword>
<dbReference type="Proteomes" id="UP000183567">
    <property type="component" value="Unassembled WGS sequence"/>
</dbReference>
<protein>
    <submittedName>
        <fullName evidence="1">Uncharacterized protein</fullName>
    </submittedName>
</protein>
<organism evidence="1 2">
    <name type="scientific">Rhizopogon vesiculosus</name>
    <dbReference type="NCBI Taxonomy" id="180088"/>
    <lineage>
        <taxon>Eukaryota</taxon>
        <taxon>Fungi</taxon>
        <taxon>Dikarya</taxon>
        <taxon>Basidiomycota</taxon>
        <taxon>Agaricomycotina</taxon>
        <taxon>Agaricomycetes</taxon>
        <taxon>Agaricomycetidae</taxon>
        <taxon>Boletales</taxon>
        <taxon>Suillineae</taxon>
        <taxon>Rhizopogonaceae</taxon>
        <taxon>Rhizopogon</taxon>
    </lineage>
</organism>